<evidence type="ECO:0000256" key="2">
    <source>
        <dbReference type="ARBA" id="ARBA00022617"/>
    </source>
</evidence>
<dbReference type="SUPFAM" id="SSF55124">
    <property type="entry name" value="Nitrite/Sulfite reductase N-terminal domain-like"/>
    <property type="match status" value="1"/>
</dbReference>
<dbReference type="Pfam" id="PF03460">
    <property type="entry name" value="NIR_SIR_ferr"/>
    <property type="match status" value="1"/>
</dbReference>
<dbReference type="Pfam" id="PF01077">
    <property type="entry name" value="NIR_SIR"/>
    <property type="match status" value="1"/>
</dbReference>
<dbReference type="Gene3D" id="3.30.413.10">
    <property type="entry name" value="Sulfite Reductase Hemoprotein, domain 1"/>
    <property type="match status" value="2"/>
</dbReference>
<dbReference type="SUPFAM" id="SSF56014">
    <property type="entry name" value="Nitrite and sulphite reductase 4Fe-4S domain-like"/>
    <property type="match status" value="2"/>
</dbReference>
<keyword evidence="1" id="KW-0004">4Fe-4S</keyword>
<evidence type="ECO:0000256" key="6">
    <source>
        <dbReference type="ARBA" id="ARBA00023014"/>
    </source>
</evidence>
<dbReference type="InterPro" id="IPR005117">
    <property type="entry name" value="NiRdtase/SiRdtase_haem-b_fer"/>
</dbReference>
<dbReference type="InterPro" id="IPR045854">
    <property type="entry name" value="NO2/SO3_Rdtase_4Fe4S_sf"/>
</dbReference>
<feature type="domain" description="Nitrite/Sulfite reductase ferredoxin-like" evidence="8">
    <location>
        <begin position="54"/>
        <end position="108"/>
    </location>
</feature>
<dbReference type="RefSeq" id="WP_154487817.1">
    <property type="nucleotide sequence ID" value="NZ_VULN01000004.1"/>
</dbReference>
<dbReference type="InterPro" id="IPR036136">
    <property type="entry name" value="Nit/Sulf_reduc_fer-like_dom_sf"/>
</dbReference>
<dbReference type="Gene3D" id="3.90.480.10">
    <property type="entry name" value="Sulfite Reductase Hemoprotein,Domain 2"/>
    <property type="match status" value="1"/>
</dbReference>
<dbReference type="PANTHER" id="PTHR32439">
    <property type="entry name" value="FERREDOXIN--NITRITE REDUCTASE, CHLOROPLASTIC"/>
    <property type="match status" value="1"/>
</dbReference>
<accession>A0A6N7VJD3</accession>
<protein>
    <submittedName>
        <fullName evidence="9">Nitrite/sulfite reductase</fullName>
    </submittedName>
</protein>
<keyword evidence="6" id="KW-0411">Iron-sulfur</keyword>
<name>A0A6N7VJD3_ACIFE</name>
<dbReference type="GO" id="GO:0046872">
    <property type="term" value="F:metal ion binding"/>
    <property type="evidence" value="ECO:0007669"/>
    <property type="project" value="UniProtKB-KW"/>
</dbReference>
<feature type="domain" description="Nitrite/sulphite reductase 4Fe-4S" evidence="7">
    <location>
        <begin position="122"/>
        <end position="270"/>
    </location>
</feature>
<dbReference type="OrthoDB" id="9803707at2"/>
<comment type="caution">
    <text evidence="9">The sequence shown here is derived from an EMBL/GenBank/DDBJ whole genome shotgun (WGS) entry which is preliminary data.</text>
</comment>
<dbReference type="GO" id="GO:0016491">
    <property type="term" value="F:oxidoreductase activity"/>
    <property type="evidence" value="ECO:0007669"/>
    <property type="project" value="UniProtKB-KW"/>
</dbReference>
<evidence type="ECO:0000313" key="10">
    <source>
        <dbReference type="Proteomes" id="UP000441455"/>
    </source>
</evidence>
<dbReference type="PANTHER" id="PTHR32439:SF9">
    <property type="entry name" value="BLR3264 PROTEIN"/>
    <property type="match status" value="1"/>
</dbReference>
<sequence>MTQISETAKEKIRSQFPVFQEAARAFYAKELAPGKYKGTSGKFGSYGERGASSSMLRLRFSGGTIDQTHMAFLAQAIDKYHVSLAHFTTGEALQFHHLQEQEVLGLYQDCFDQGIYCAGAGGDNPRNITASPLHGVEKGEPFDMTPAIRAASNFVISQIPELKLPRKYKVSFSNGIDNEGHATFKDLGFVARPGGTFDVYAGGGFGVNGSRFGVLIDTQVDPHDLSWYILGYARDVYMKYGDYEHRGTARSRFILTKMGEGPFRKAVREAVARCREEGIPRLELETIPPLTKSGKDDSVLADPRIRSQKQEGLYYVEYKPLGGVPDIQVFRQLLGEASQMEGAQLRLNADETCYIINLTAEEARQVAALTEKDTAHTLFEHSVSCIGAAVCQQGLCDSHGTLARIASFLKEKGVDTRYLPKCHFSGCPSTCTVQSLAALGFRGAFTLVNGERASAFQVYAGGSYAYGKEKISEPLGLIATARLPQFFLDLNQTLLEAGQPFTQWYPDHEEAFLELLKKYA</sequence>
<proteinExistence type="predicted"/>
<dbReference type="Proteomes" id="UP000441455">
    <property type="component" value="Unassembled WGS sequence"/>
</dbReference>
<evidence type="ECO:0000259" key="8">
    <source>
        <dbReference type="Pfam" id="PF03460"/>
    </source>
</evidence>
<organism evidence="9 10">
    <name type="scientific">Acidaminococcus fermentans</name>
    <dbReference type="NCBI Taxonomy" id="905"/>
    <lineage>
        <taxon>Bacteria</taxon>
        <taxon>Bacillati</taxon>
        <taxon>Bacillota</taxon>
        <taxon>Negativicutes</taxon>
        <taxon>Acidaminococcales</taxon>
        <taxon>Acidaminococcaceae</taxon>
        <taxon>Acidaminococcus</taxon>
    </lineage>
</organism>
<dbReference type="GO" id="GO:0020037">
    <property type="term" value="F:heme binding"/>
    <property type="evidence" value="ECO:0007669"/>
    <property type="project" value="InterPro"/>
</dbReference>
<dbReference type="InterPro" id="IPR006067">
    <property type="entry name" value="NO2/SO3_Rdtase_4Fe4S_dom"/>
</dbReference>
<evidence type="ECO:0000256" key="1">
    <source>
        <dbReference type="ARBA" id="ARBA00022485"/>
    </source>
</evidence>
<evidence type="ECO:0000259" key="7">
    <source>
        <dbReference type="Pfam" id="PF01077"/>
    </source>
</evidence>
<dbReference type="InterPro" id="IPR051329">
    <property type="entry name" value="NIR_SIR_4Fe-4S"/>
</dbReference>
<keyword evidence="3" id="KW-0479">Metal-binding</keyword>
<reference evidence="9 10" key="1">
    <citation type="submission" date="2019-08" db="EMBL/GenBank/DDBJ databases">
        <title>In-depth cultivation of the pig gut microbiome towards novel bacterial diversity and tailored functional studies.</title>
        <authorList>
            <person name="Wylensek D."/>
            <person name="Hitch T.C.A."/>
            <person name="Clavel T."/>
        </authorList>
    </citation>
    <scope>NUCLEOTIDE SEQUENCE [LARGE SCALE GENOMIC DNA]</scope>
    <source>
        <strain evidence="9 10">WCA-389-WT-5B</strain>
    </source>
</reference>
<evidence type="ECO:0000256" key="5">
    <source>
        <dbReference type="ARBA" id="ARBA00023004"/>
    </source>
</evidence>
<evidence type="ECO:0000256" key="3">
    <source>
        <dbReference type="ARBA" id="ARBA00022723"/>
    </source>
</evidence>
<dbReference type="GO" id="GO:0051539">
    <property type="term" value="F:4 iron, 4 sulfur cluster binding"/>
    <property type="evidence" value="ECO:0007669"/>
    <property type="project" value="UniProtKB-KW"/>
</dbReference>
<keyword evidence="4" id="KW-0560">Oxidoreductase</keyword>
<keyword evidence="5" id="KW-0408">Iron</keyword>
<gene>
    <name evidence="9" type="ORF">FX155_03725</name>
</gene>
<dbReference type="AlphaFoldDB" id="A0A6N7VJD3"/>
<evidence type="ECO:0000313" key="9">
    <source>
        <dbReference type="EMBL" id="MSS81717.1"/>
    </source>
</evidence>
<dbReference type="EMBL" id="VULN01000004">
    <property type="protein sequence ID" value="MSS81717.1"/>
    <property type="molecule type" value="Genomic_DNA"/>
</dbReference>
<keyword evidence="2" id="KW-0349">Heme</keyword>
<evidence type="ECO:0000256" key="4">
    <source>
        <dbReference type="ARBA" id="ARBA00023002"/>
    </source>
</evidence>